<reference evidence="6" key="1">
    <citation type="submission" date="2021-01" db="UniProtKB">
        <authorList>
            <consortium name="EnsemblPlants"/>
        </authorList>
    </citation>
    <scope>IDENTIFICATION</scope>
</reference>
<feature type="domain" description="RING-type" evidence="5">
    <location>
        <begin position="25"/>
        <end position="70"/>
    </location>
</feature>
<dbReference type="PROSITE" id="PS50089">
    <property type="entry name" value="ZF_RING_2"/>
    <property type="match status" value="1"/>
</dbReference>
<keyword evidence="3" id="KW-0862">Zinc</keyword>
<dbReference type="Gene3D" id="3.30.40.10">
    <property type="entry name" value="Zinc/RING finger domain, C3HC4 (zinc finger)"/>
    <property type="match status" value="1"/>
</dbReference>
<dbReference type="SMART" id="SM00184">
    <property type="entry name" value="RING"/>
    <property type="match status" value="1"/>
</dbReference>
<dbReference type="InterPro" id="IPR001841">
    <property type="entry name" value="Znf_RING"/>
</dbReference>
<evidence type="ECO:0000313" key="6">
    <source>
        <dbReference type="EnsemblPlants" id="Kaladp0067s0278.1.v1.1"/>
    </source>
</evidence>
<evidence type="ECO:0000256" key="4">
    <source>
        <dbReference type="PROSITE-ProRule" id="PRU00175"/>
    </source>
</evidence>
<dbReference type="InterPro" id="IPR001965">
    <property type="entry name" value="Znf_PHD"/>
</dbReference>
<evidence type="ECO:0000256" key="3">
    <source>
        <dbReference type="ARBA" id="ARBA00022833"/>
    </source>
</evidence>
<dbReference type="SUPFAM" id="SSF57850">
    <property type="entry name" value="RING/U-box"/>
    <property type="match status" value="1"/>
</dbReference>
<dbReference type="AlphaFoldDB" id="A0A7N0UGW5"/>
<proteinExistence type="predicted"/>
<dbReference type="PANTHER" id="PTHR46798">
    <property type="entry name" value="OS09G0511500 PROTEIN"/>
    <property type="match status" value="1"/>
</dbReference>
<accession>A0A7N0UGW5</accession>
<protein>
    <recommendedName>
        <fullName evidence="5">RING-type domain-containing protein</fullName>
    </recommendedName>
</protein>
<dbReference type="EnsemblPlants" id="Kaladp0067s0278.1.v1.1">
    <property type="protein sequence ID" value="Kaladp0067s0278.1.v1.1"/>
    <property type="gene ID" value="Kaladp0067s0278.v1.1"/>
</dbReference>
<dbReference type="Gramene" id="Kaladp0067s0278.1.v1.1">
    <property type="protein sequence ID" value="Kaladp0067s0278.1.v1.1"/>
    <property type="gene ID" value="Kaladp0067s0278.v1.1"/>
</dbReference>
<sequence>MVGSSPDHDVVLQPPLSPNPSFISCSICREAVLNDAQRSCAKLKCGHQFHLDCIGSAFNLKGAMQCPNCQTVEKGHWLYANEAAHEVPEYSANDWIHDQEPYELAFPELPLRLHWCPFGGLARYRSVLEDADTPSAVYQGLLEHALFAEHNTLSTVSHSYVGQPPPSNATDSLEEPVFNHHWNVRTHVDIPVTHAFPAMDFQYQSWVHRPLPTSGHIDVVDQVPNPTSAMRLVRDEPVTRSTSSTQTLLLGQGSGATRAMGPFLPSAVPLPRGRSHGRIVQVPPLPIILQSGAAPVIPPPVPRNRRYYFDRRPSVVPTPPSLSDQNGSYYTMHPPAMQSHQEGLYSVPSHMLPWDCFPNSALHNMDLHWPLLYQTTGRSEAGNNRSGGVWQRHWS</sequence>
<evidence type="ECO:0000256" key="1">
    <source>
        <dbReference type="ARBA" id="ARBA00022723"/>
    </source>
</evidence>
<evidence type="ECO:0000259" key="5">
    <source>
        <dbReference type="PROSITE" id="PS50089"/>
    </source>
</evidence>
<dbReference type="Proteomes" id="UP000594263">
    <property type="component" value="Unplaced"/>
</dbReference>
<dbReference type="Pfam" id="PF13639">
    <property type="entry name" value="zf-RING_2"/>
    <property type="match status" value="1"/>
</dbReference>
<keyword evidence="7" id="KW-1185">Reference proteome</keyword>
<evidence type="ECO:0000256" key="2">
    <source>
        <dbReference type="ARBA" id="ARBA00022771"/>
    </source>
</evidence>
<dbReference type="InterPro" id="IPR013083">
    <property type="entry name" value="Znf_RING/FYVE/PHD"/>
</dbReference>
<dbReference type="InterPro" id="IPR044274">
    <property type="entry name" value="RFI2"/>
</dbReference>
<dbReference type="GO" id="GO:0008270">
    <property type="term" value="F:zinc ion binding"/>
    <property type="evidence" value="ECO:0007669"/>
    <property type="project" value="UniProtKB-KW"/>
</dbReference>
<organism evidence="6 7">
    <name type="scientific">Kalanchoe fedtschenkoi</name>
    <name type="common">Lavender scallops</name>
    <name type="synonym">South American air plant</name>
    <dbReference type="NCBI Taxonomy" id="63787"/>
    <lineage>
        <taxon>Eukaryota</taxon>
        <taxon>Viridiplantae</taxon>
        <taxon>Streptophyta</taxon>
        <taxon>Embryophyta</taxon>
        <taxon>Tracheophyta</taxon>
        <taxon>Spermatophyta</taxon>
        <taxon>Magnoliopsida</taxon>
        <taxon>eudicotyledons</taxon>
        <taxon>Gunneridae</taxon>
        <taxon>Pentapetalae</taxon>
        <taxon>Saxifragales</taxon>
        <taxon>Crassulaceae</taxon>
        <taxon>Kalanchoe</taxon>
    </lineage>
</organism>
<dbReference type="GO" id="GO:0004842">
    <property type="term" value="F:ubiquitin-protein transferase activity"/>
    <property type="evidence" value="ECO:0007669"/>
    <property type="project" value="InterPro"/>
</dbReference>
<name>A0A7N0UGW5_KALFE</name>
<dbReference type="PANTHER" id="PTHR46798:SF15">
    <property type="entry name" value="RING-TYPE DOMAIN-CONTAINING PROTEIN"/>
    <property type="match status" value="1"/>
</dbReference>
<dbReference type="OMA" id="FNYSEMP"/>
<evidence type="ECO:0000313" key="7">
    <source>
        <dbReference type="Proteomes" id="UP000594263"/>
    </source>
</evidence>
<keyword evidence="2 4" id="KW-0863">Zinc-finger</keyword>
<dbReference type="SMART" id="SM00249">
    <property type="entry name" value="PHD"/>
    <property type="match status" value="1"/>
</dbReference>
<keyword evidence="1" id="KW-0479">Metal-binding</keyword>